<sequence length="39" mass="4499">MIPFPYSTCVLNKPRNLLASHLTCNTTKHKTFQANLFFT</sequence>
<organism evidence="1">
    <name type="scientific">Rhizophora mucronata</name>
    <name type="common">Asiatic mangrove</name>
    <dbReference type="NCBI Taxonomy" id="61149"/>
    <lineage>
        <taxon>Eukaryota</taxon>
        <taxon>Viridiplantae</taxon>
        <taxon>Streptophyta</taxon>
        <taxon>Embryophyta</taxon>
        <taxon>Tracheophyta</taxon>
        <taxon>Spermatophyta</taxon>
        <taxon>Magnoliopsida</taxon>
        <taxon>eudicotyledons</taxon>
        <taxon>Gunneridae</taxon>
        <taxon>Pentapetalae</taxon>
        <taxon>rosids</taxon>
        <taxon>fabids</taxon>
        <taxon>Malpighiales</taxon>
        <taxon>Rhizophoraceae</taxon>
        <taxon>Rhizophora</taxon>
    </lineage>
</organism>
<proteinExistence type="predicted"/>
<protein>
    <submittedName>
        <fullName evidence="1">Uncharacterized protein</fullName>
    </submittedName>
</protein>
<evidence type="ECO:0000313" key="1">
    <source>
        <dbReference type="EMBL" id="MBW90964.1"/>
    </source>
</evidence>
<name>A0A2P2JBW1_RHIMU</name>
<dbReference type="AlphaFoldDB" id="A0A2P2JBW1"/>
<accession>A0A2P2JBW1</accession>
<reference evidence="1" key="1">
    <citation type="submission" date="2018-02" db="EMBL/GenBank/DDBJ databases">
        <title>Rhizophora mucronata_Transcriptome.</title>
        <authorList>
            <person name="Meera S.P."/>
            <person name="Sreeshan A."/>
            <person name="Augustine A."/>
        </authorList>
    </citation>
    <scope>NUCLEOTIDE SEQUENCE</scope>
    <source>
        <tissue evidence="1">Leaf</tissue>
    </source>
</reference>
<dbReference type="EMBL" id="GGEC01010481">
    <property type="protein sequence ID" value="MBW90964.1"/>
    <property type="molecule type" value="Transcribed_RNA"/>
</dbReference>